<protein>
    <recommendedName>
        <fullName evidence="7">Apoptosis inhibitor 5/fibroblast growth factor 2-interacting factor 2</fullName>
    </recommendedName>
</protein>
<dbReference type="FunCoup" id="A0A1Y1KS03">
    <property type="interactions" value="2920"/>
</dbReference>
<evidence type="ECO:0000313" key="4">
    <source>
        <dbReference type="EMBL" id="JAV63368.1"/>
    </source>
</evidence>
<sequence length="518" mass="58529">MVGVSFDTLYEHYMALSAAKDKIGEHTREYLEAIESTKGTEREKKLATQMIASFFKYFPTLQEQALEAIFDICEDIDPLIQIGGVKVLPSLCKDNKSYTGKVSDILAQLLQLEDAAEHHIVCTSLTELLHLDAKSVIKNLFKQINERDNEVRDKCLKFLLTKVKGMDKSIITPEVEDVMITEVKNSLVDISGQEYVELIDLLKSTRISQSFTGQQELVNMAVEKAELHKEFHPTVQNAQVDKLLTCIKMVTPYFSAKVESTKFVTYLCDKVLPKFDEIGKLEKGDLLQLAILRQLAELSTYCGQLDNPSLYVVQIYQKLKDYMPPPPEDTTNLTMPILEFSLVECLLYAFHRLARQCPDFLTHDPQVLKEFRSRLTYFSRGVQGCSKALNNLDVNDKPLTDEDKKTKTVAPKLLSNITTLIRDLFYQPPKYQCVIKLSFKSEEIATAAKTTPEKISPSGKRHTPITFESNGSATQNKQSRGDGVPLYTPPSGKFSSTFSNRGRGRGARGRGNPRSWRK</sequence>
<dbReference type="PANTHER" id="PTHR12758">
    <property type="entry name" value="APOPTOSIS INHIBITOR 5-RELATED"/>
    <property type="match status" value="1"/>
</dbReference>
<organism evidence="4">
    <name type="scientific">Photinus pyralis</name>
    <name type="common">Common eastern firefly</name>
    <name type="synonym">Lampyris pyralis</name>
    <dbReference type="NCBI Taxonomy" id="7054"/>
    <lineage>
        <taxon>Eukaryota</taxon>
        <taxon>Metazoa</taxon>
        <taxon>Ecdysozoa</taxon>
        <taxon>Arthropoda</taxon>
        <taxon>Hexapoda</taxon>
        <taxon>Insecta</taxon>
        <taxon>Pterygota</taxon>
        <taxon>Neoptera</taxon>
        <taxon>Endopterygota</taxon>
        <taxon>Coleoptera</taxon>
        <taxon>Polyphaga</taxon>
        <taxon>Elateriformia</taxon>
        <taxon>Elateroidea</taxon>
        <taxon>Lampyridae</taxon>
        <taxon>Lampyrinae</taxon>
        <taxon>Photinus</taxon>
    </lineage>
</organism>
<feature type="region of interest" description="Disordered" evidence="3">
    <location>
        <begin position="448"/>
        <end position="518"/>
    </location>
</feature>
<dbReference type="OrthoDB" id="19224at2759"/>
<evidence type="ECO:0000313" key="5">
    <source>
        <dbReference type="EMBL" id="KAB0799741.1"/>
    </source>
</evidence>
<evidence type="ECO:0008006" key="7">
    <source>
        <dbReference type="Google" id="ProtNLM"/>
    </source>
</evidence>
<dbReference type="InterPro" id="IPR016024">
    <property type="entry name" value="ARM-type_fold"/>
</dbReference>
<dbReference type="AlphaFoldDB" id="A0A1Y1KS03"/>
<dbReference type="PANTHER" id="PTHR12758:SF19">
    <property type="entry name" value="APOPTOSIS INHIBITOR 5"/>
    <property type="match status" value="1"/>
</dbReference>
<gene>
    <name evidence="5" type="ORF">PPYR_07621</name>
</gene>
<reference evidence="5" key="3">
    <citation type="submission" date="2019-08" db="EMBL/GenBank/DDBJ databases">
        <authorList>
            <consortium name="Photinus pyralis genome working group"/>
            <person name="Fallon T.R."/>
            <person name="Sander Lower S.E."/>
            <person name="Weng J.-K."/>
        </authorList>
    </citation>
    <scope>NUCLEOTIDE SEQUENCE</scope>
    <source>
        <strain evidence="5">1611_PpyrPB1</strain>
        <tissue evidence="5">Whole body</tissue>
    </source>
</reference>
<dbReference type="GO" id="GO:0043066">
    <property type="term" value="P:negative regulation of apoptotic process"/>
    <property type="evidence" value="ECO:0007669"/>
    <property type="project" value="TreeGrafter"/>
</dbReference>
<evidence type="ECO:0000256" key="2">
    <source>
        <dbReference type="ARBA" id="ARBA00022703"/>
    </source>
</evidence>
<dbReference type="InterPro" id="IPR008383">
    <property type="entry name" value="API5"/>
</dbReference>
<keyword evidence="6" id="KW-1185">Reference proteome</keyword>
<reference evidence="4" key="1">
    <citation type="journal article" date="2016" name="Sci. Rep.">
        <title>Molecular characterization of firefly nuptial gifts: a multi-omics approach sheds light on postcopulatory sexual selection.</title>
        <authorList>
            <person name="Al-Wathiqui N."/>
            <person name="Fallon T.R."/>
            <person name="South A."/>
            <person name="Weng J.K."/>
            <person name="Lewis S.M."/>
        </authorList>
    </citation>
    <scope>NUCLEOTIDE SEQUENCE</scope>
</reference>
<evidence type="ECO:0000256" key="1">
    <source>
        <dbReference type="ARBA" id="ARBA00009515"/>
    </source>
</evidence>
<evidence type="ECO:0000313" key="6">
    <source>
        <dbReference type="Proteomes" id="UP000327044"/>
    </source>
</evidence>
<name>A0A1Y1KS03_PHOPY</name>
<dbReference type="EMBL" id="VVIM01000005">
    <property type="protein sequence ID" value="KAB0799741.1"/>
    <property type="molecule type" value="Genomic_DNA"/>
</dbReference>
<dbReference type="InParanoid" id="A0A1Y1KS03"/>
<dbReference type="SUPFAM" id="SSF48371">
    <property type="entry name" value="ARM repeat"/>
    <property type="match status" value="1"/>
</dbReference>
<reference evidence="5 6" key="2">
    <citation type="journal article" date="2018" name="Elife">
        <title>Firefly genomes illuminate parallel origins of bioluminescence in beetles.</title>
        <authorList>
            <person name="Fallon T.R."/>
            <person name="Lower S.E."/>
            <person name="Chang C.H."/>
            <person name="Bessho-Uehara M."/>
            <person name="Martin G.J."/>
            <person name="Bewick A.J."/>
            <person name="Behringer M."/>
            <person name="Debat H.J."/>
            <person name="Wong I."/>
            <person name="Day J.C."/>
            <person name="Suvorov A."/>
            <person name="Silva C.J."/>
            <person name="Stanger-Hall K.F."/>
            <person name="Hall D.W."/>
            <person name="Schmitz R.J."/>
            <person name="Nelson D.R."/>
            <person name="Lewis S.M."/>
            <person name="Shigenobu S."/>
            <person name="Bybee S.M."/>
            <person name="Larracuente A.M."/>
            <person name="Oba Y."/>
            <person name="Weng J.K."/>
        </authorList>
    </citation>
    <scope>NUCLEOTIDE SEQUENCE [LARGE SCALE GENOMIC DNA]</scope>
    <source>
        <strain evidence="5">1611_PpyrPB1</strain>
        <tissue evidence="5">Whole body</tissue>
    </source>
</reference>
<dbReference type="Proteomes" id="UP000327044">
    <property type="component" value="Unassembled WGS sequence"/>
</dbReference>
<dbReference type="Pfam" id="PF05918">
    <property type="entry name" value="API5"/>
    <property type="match status" value="1"/>
</dbReference>
<dbReference type="GO" id="GO:0003723">
    <property type="term" value="F:RNA binding"/>
    <property type="evidence" value="ECO:0007669"/>
    <property type="project" value="TreeGrafter"/>
</dbReference>
<proteinExistence type="inferred from homology"/>
<dbReference type="GO" id="GO:0005634">
    <property type="term" value="C:nucleus"/>
    <property type="evidence" value="ECO:0007669"/>
    <property type="project" value="TreeGrafter"/>
</dbReference>
<comment type="similarity">
    <text evidence="1">Belongs to the API5 family.</text>
</comment>
<dbReference type="EMBL" id="GEZM01077209">
    <property type="protein sequence ID" value="JAV63368.1"/>
    <property type="molecule type" value="Transcribed_RNA"/>
</dbReference>
<keyword evidence="2" id="KW-0053">Apoptosis</keyword>
<dbReference type="GO" id="GO:0006915">
    <property type="term" value="P:apoptotic process"/>
    <property type="evidence" value="ECO:0007669"/>
    <property type="project" value="UniProtKB-KW"/>
</dbReference>
<accession>A0A1Y1KS03</accession>
<evidence type="ECO:0000256" key="3">
    <source>
        <dbReference type="SAM" id="MobiDB-lite"/>
    </source>
</evidence>
<feature type="compositionally biased region" description="Polar residues" evidence="3">
    <location>
        <begin position="466"/>
        <end position="478"/>
    </location>
</feature>